<name>A0A0J1KP49_BACAN</name>
<gene>
    <name evidence="1" type="ORF">ABW01_13335</name>
</gene>
<dbReference type="Proteomes" id="UP000035904">
    <property type="component" value="Unassembled WGS sequence"/>
</dbReference>
<dbReference type="PATRIC" id="fig|1392.242.peg.5696"/>
<organism evidence="1 2">
    <name type="scientific">Bacillus anthracis</name>
    <name type="common">anthrax bacterium</name>
    <dbReference type="NCBI Taxonomy" id="1392"/>
    <lineage>
        <taxon>Bacteria</taxon>
        <taxon>Bacillati</taxon>
        <taxon>Bacillota</taxon>
        <taxon>Bacilli</taxon>
        <taxon>Bacillales</taxon>
        <taxon>Bacillaceae</taxon>
        <taxon>Bacillus</taxon>
        <taxon>Bacillus cereus group</taxon>
    </lineage>
</organism>
<evidence type="ECO:0000313" key="2">
    <source>
        <dbReference type="Proteomes" id="UP000035904"/>
    </source>
</evidence>
<dbReference type="InterPro" id="IPR014962">
    <property type="entry name" value="YolD"/>
</dbReference>
<sequence length="105" mass="12564">MVKWSPFAAMSEQFQGINQIIQEQVKVPRPILDEQQKEEIGWVLRKALHLEQEVDIWYYKDGFIFHEVMDVKKIDLNTNQITTTDAFRFENKLYLTDVVDCKLRM</sequence>
<reference evidence="1 2" key="1">
    <citation type="submission" date="2015-05" db="EMBL/GenBank/DDBJ databases">
        <title>Whole genome sequence and identification of bacterial endophytes from Costus igneus.</title>
        <authorList>
            <person name="Lee Y.P."/>
            <person name="Gan H.M."/>
            <person name="Eng W."/>
            <person name="Wheatley M.S."/>
            <person name="Caraballo A."/>
            <person name="Polter S."/>
            <person name="Savka M.A."/>
            <person name="Hudson A.O."/>
        </authorList>
    </citation>
    <scope>NUCLEOTIDE SEQUENCE [LARGE SCALE GENOMIC DNA]</scope>
    <source>
        <strain evidence="1 2">RIT375</strain>
    </source>
</reference>
<accession>A0A0J1KP49</accession>
<evidence type="ECO:0000313" key="1">
    <source>
        <dbReference type="EMBL" id="KLV18465.1"/>
    </source>
</evidence>
<dbReference type="PANTHER" id="PTHR40051">
    <property type="entry name" value="IG HYPOTHETICAL 15966"/>
    <property type="match status" value="1"/>
</dbReference>
<dbReference type="AlphaFoldDB" id="A0A0J1KP49"/>
<comment type="caution">
    <text evidence="1">The sequence shown here is derived from an EMBL/GenBank/DDBJ whole genome shotgun (WGS) entry which is preliminary data.</text>
</comment>
<dbReference type="PANTHER" id="PTHR40051:SF1">
    <property type="entry name" value="YOLD-LIKE FAMILY PROTEIN"/>
    <property type="match status" value="1"/>
</dbReference>
<dbReference type="Pfam" id="PF08863">
    <property type="entry name" value="YolD"/>
    <property type="match status" value="1"/>
</dbReference>
<evidence type="ECO:0008006" key="3">
    <source>
        <dbReference type="Google" id="ProtNLM"/>
    </source>
</evidence>
<dbReference type="EMBL" id="LDPG01000007">
    <property type="protein sequence ID" value="KLV18465.1"/>
    <property type="molecule type" value="Genomic_DNA"/>
</dbReference>
<protein>
    <recommendedName>
        <fullName evidence="3">YolD-like family protein</fullName>
    </recommendedName>
</protein>
<proteinExistence type="predicted"/>